<protein>
    <submittedName>
        <fullName evidence="1">Uncharacterized protein</fullName>
    </submittedName>
</protein>
<name>A0A9Q2LIN0_9BACI</name>
<organism evidence="1 2">
    <name type="scientific">Bacillus halotolerans</name>
    <dbReference type="NCBI Taxonomy" id="260554"/>
    <lineage>
        <taxon>Bacteria</taxon>
        <taxon>Bacillati</taxon>
        <taxon>Bacillota</taxon>
        <taxon>Bacilli</taxon>
        <taxon>Bacillales</taxon>
        <taxon>Bacillaceae</taxon>
        <taxon>Bacillus</taxon>
    </lineage>
</organism>
<sequence length="96" mass="11223">MRQVYMYDENYMFVQPVIIEDIDETGNYTIPNNCTTIQPQSFYKAKFNPETQQWFESATQEYIDSLKPPPPVPTDLDKVKQQLGDLTFQLMMGGFI</sequence>
<dbReference type="RefSeq" id="WP_099043147.1">
    <property type="nucleotide sequence ID" value="NZ_CP166053.1"/>
</dbReference>
<reference evidence="1 2" key="1">
    <citation type="submission" date="2017-12" db="EMBL/GenBank/DDBJ databases">
        <title>Comparative Functional Genomics of Dry Heat Resistant strains isolated from the Viking Spacecraft.</title>
        <authorList>
            <person name="Seuylemezian A."/>
            <person name="Cooper K."/>
            <person name="Vaishampayan P."/>
        </authorList>
    </citation>
    <scope>NUCLEOTIDE SEQUENCE [LARGE SCALE GENOMIC DNA]</scope>
    <source>
        <strain evidence="1 2">V48-19</strain>
    </source>
</reference>
<dbReference type="Proteomes" id="UP000234803">
    <property type="component" value="Unassembled WGS sequence"/>
</dbReference>
<evidence type="ECO:0000313" key="1">
    <source>
        <dbReference type="EMBL" id="PLS07574.1"/>
    </source>
</evidence>
<evidence type="ECO:0000313" key="2">
    <source>
        <dbReference type="Proteomes" id="UP000234803"/>
    </source>
</evidence>
<proteinExistence type="predicted"/>
<dbReference type="AlphaFoldDB" id="A0A9Q2LIN0"/>
<gene>
    <name evidence="1" type="ORF">CUU63_09760</name>
</gene>
<dbReference type="EMBL" id="PGUV01000007">
    <property type="protein sequence ID" value="PLS07574.1"/>
    <property type="molecule type" value="Genomic_DNA"/>
</dbReference>
<accession>A0A9Q2LIN0</accession>
<comment type="caution">
    <text evidence="1">The sequence shown here is derived from an EMBL/GenBank/DDBJ whole genome shotgun (WGS) entry which is preliminary data.</text>
</comment>